<dbReference type="OrthoDB" id="3041043at2759"/>
<name>A0A0D0BHE8_9AGAM</name>
<organism evidence="1 2">
    <name type="scientific">Suillus luteus UH-Slu-Lm8-n1</name>
    <dbReference type="NCBI Taxonomy" id="930992"/>
    <lineage>
        <taxon>Eukaryota</taxon>
        <taxon>Fungi</taxon>
        <taxon>Dikarya</taxon>
        <taxon>Basidiomycota</taxon>
        <taxon>Agaricomycotina</taxon>
        <taxon>Agaricomycetes</taxon>
        <taxon>Agaricomycetidae</taxon>
        <taxon>Boletales</taxon>
        <taxon>Suillineae</taxon>
        <taxon>Suillaceae</taxon>
        <taxon>Suillus</taxon>
    </lineage>
</organism>
<evidence type="ECO:0000313" key="2">
    <source>
        <dbReference type="Proteomes" id="UP000054485"/>
    </source>
</evidence>
<accession>A0A0D0BHE8</accession>
<dbReference type="STRING" id="930992.A0A0D0BHE8"/>
<gene>
    <name evidence="1" type="ORF">CY34DRAFT_83282</name>
</gene>
<reference evidence="1 2" key="1">
    <citation type="submission" date="2014-04" db="EMBL/GenBank/DDBJ databases">
        <authorList>
            <consortium name="DOE Joint Genome Institute"/>
            <person name="Kuo A."/>
            <person name="Ruytinx J."/>
            <person name="Rineau F."/>
            <person name="Colpaert J."/>
            <person name="Kohler A."/>
            <person name="Nagy L.G."/>
            <person name="Floudas D."/>
            <person name="Copeland A."/>
            <person name="Barry K.W."/>
            <person name="Cichocki N."/>
            <person name="Veneault-Fourrey C."/>
            <person name="LaButti K."/>
            <person name="Lindquist E.A."/>
            <person name="Lipzen A."/>
            <person name="Lundell T."/>
            <person name="Morin E."/>
            <person name="Murat C."/>
            <person name="Sun H."/>
            <person name="Tunlid A."/>
            <person name="Henrissat B."/>
            <person name="Grigoriev I.V."/>
            <person name="Hibbett D.S."/>
            <person name="Martin F."/>
            <person name="Nordberg H.P."/>
            <person name="Cantor M.N."/>
            <person name="Hua S.X."/>
        </authorList>
    </citation>
    <scope>NUCLEOTIDE SEQUENCE [LARGE SCALE GENOMIC DNA]</scope>
    <source>
        <strain evidence="1 2">UH-Slu-Lm8-n1</strain>
    </source>
</reference>
<reference evidence="2" key="2">
    <citation type="submission" date="2015-01" db="EMBL/GenBank/DDBJ databases">
        <title>Evolutionary Origins and Diversification of the Mycorrhizal Mutualists.</title>
        <authorList>
            <consortium name="DOE Joint Genome Institute"/>
            <consortium name="Mycorrhizal Genomics Consortium"/>
            <person name="Kohler A."/>
            <person name="Kuo A."/>
            <person name="Nagy L.G."/>
            <person name="Floudas D."/>
            <person name="Copeland A."/>
            <person name="Barry K.W."/>
            <person name="Cichocki N."/>
            <person name="Veneault-Fourrey C."/>
            <person name="LaButti K."/>
            <person name="Lindquist E.A."/>
            <person name="Lipzen A."/>
            <person name="Lundell T."/>
            <person name="Morin E."/>
            <person name="Murat C."/>
            <person name="Riley R."/>
            <person name="Ohm R."/>
            <person name="Sun H."/>
            <person name="Tunlid A."/>
            <person name="Henrissat B."/>
            <person name="Grigoriev I.V."/>
            <person name="Hibbett D.S."/>
            <person name="Martin F."/>
        </authorList>
    </citation>
    <scope>NUCLEOTIDE SEQUENCE [LARGE SCALE GENOMIC DNA]</scope>
    <source>
        <strain evidence="2">UH-Slu-Lm8-n1</strain>
    </source>
</reference>
<evidence type="ECO:0000313" key="1">
    <source>
        <dbReference type="EMBL" id="KIK42608.1"/>
    </source>
</evidence>
<dbReference type="HOGENOM" id="CLU_036419_2_1_1"/>
<dbReference type="AlphaFoldDB" id="A0A0D0BHE8"/>
<evidence type="ECO:0008006" key="3">
    <source>
        <dbReference type="Google" id="ProtNLM"/>
    </source>
</evidence>
<proteinExistence type="predicted"/>
<dbReference type="EMBL" id="KN835234">
    <property type="protein sequence ID" value="KIK42608.1"/>
    <property type="molecule type" value="Genomic_DNA"/>
</dbReference>
<sequence>MWKSRAVRQRPSSRVKHVFSNAPIYDLIFRDLSPRTLLWLSRTCHMIHAAVTQFFRRAYNINQHLSRYFPDPLSFRSLQARTGLIISGSNALQFLDRTFYREADLDIYSHAGHVYEVLEWIESFGYHFEPHKYQEKDWHDQVSPDWDGTMPRMPRVPLQAQDEARLSRYSNIAEVYTFKRLVMMDGEQVELQVQVIEAVNNPIDTIMRYHSTCVMNIITFDAAYSFYPIATFEDRSALKIPGSRHRPAVLAKYIKRGWRVYSVFGPGDLARPYDSPFLPNVTRWVGDRHCWTIPLDTSGVKLRTALSPSSEHFSWDPSTQNGWTMLTKPSSHSESNFSEPKMDADLIMTTIFRYNYMVPTKSLSLAIREWAFSQGALYHETVTRDDWTWCVYRHTTHLNCIDTCV</sequence>
<dbReference type="InParanoid" id="A0A0D0BHE8"/>
<keyword evidence="2" id="KW-1185">Reference proteome</keyword>
<protein>
    <recommendedName>
        <fullName evidence="3">F-box domain-containing protein</fullName>
    </recommendedName>
</protein>
<dbReference type="Proteomes" id="UP000054485">
    <property type="component" value="Unassembled WGS sequence"/>
</dbReference>